<dbReference type="InterPro" id="IPR002347">
    <property type="entry name" value="SDR_fam"/>
</dbReference>
<dbReference type="RefSeq" id="WP_263413567.1">
    <property type="nucleotide sequence ID" value="NZ_BAABBH010000001.1"/>
</dbReference>
<protein>
    <submittedName>
        <fullName evidence="2">SDR family oxidoreductase</fullName>
    </submittedName>
</protein>
<dbReference type="PRINTS" id="PR00081">
    <property type="entry name" value="GDHRDH"/>
</dbReference>
<accession>A0ABW9KGK2</accession>
<dbReference type="EMBL" id="JBJYXY010000001">
    <property type="protein sequence ID" value="MFN2974886.1"/>
    <property type="molecule type" value="Genomic_DNA"/>
</dbReference>
<comment type="similarity">
    <text evidence="1">Belongs to the short-chain dehydrogenases/reductases (SDR) family.</text>
</comment>
<dbReference type="Proteomes" id="UP001634747">
    <property type="component" value="Unassembled WGS sequence"/>
</dbReference>
<evidence type="ECO:0000313" key="2">
    <source>
        <dbReference type="EMBL" id="MFN2974886.1"/>
    </source>
</evidence>
<dbReference type="InterPro" id="IPR050259">
    <property type="entry name" value="SDR"/>
</dbReference>
<gene>
    <name evidence="2" type="ORF">ACK2TP_03850</name>
</gene>
<name>A0ABW9KGK2_9BACT</name>
<sequence>MDLHLQGRVAVVCGASKGIGLAIAQALAAEGVSLALCARGTDALKESADAIRAKFGVEVEQCAVDVRDDGALRAFVQWAAAHFGRLDIAVPNAGGPPAKSFLETTTAEWDAAFASNLRSVVAIAQAAIPHMQRGRFGRIVAVTSYTSKQPAPGLVISNALRPGVAGLLRSLSNEFAKDGITANAVGPGYVDSERTREVLRGQAALHRTSYDDAVASAVAGTPSGRMATLEEVAATAVWLCSAQAASTTGQTILVDGGSYRGL</sequence>
<dbReference type="Gene3D" id="3.40.50.720">
    <property type="entry name" value="NAD(P)-binding Rossmann-like Domain"/>
    <property type="match status" value="1"/>
</dbReference>
<dbReference type="SUPFAM" id="SSF51735">
    <property type="entry name" value="NAD(P)-binding Rossmann-fold domains"/>
    <property type="match status" value="1"/>
</dbReference>
<dbReference type="PANTHER" id="PTHR42879:SF6">
    <property type="entry name" value="NADPH-DEPENDENT REDUCTASE BACG"/>
    <property type="match status" value="1"/>
</dbReference>
<proteinExistence type="inferred from homology"/>
<dbReference type="InterPro" id="IPR036291">
    <property type="entry name" value="NAD(P)-bd_dom_sf"/>
</dbReference>
<evidence type="ECO:0000313" key="3">
    <source>
        <dbReference type="Proteomes" id="UP001634747"/>
    </source>
</evidence>
<dbReference type="Pfam" id="PF13561">
    <property type="entry name" value="adh_short_C2"/>
    <property type="match status" value="1"/>
</dbReference>
<organism evidence="2 3">
    <name type="scientific">Terriglobus aquaticus</name>
    <dbReference type="NCBI Taxonomy" id="940139"/>
    <lineage>
        <taxon>Bacteria</taxon>
        <taxon>Pseudomonadati</taxon>
        <taxon>Acidobacteriota</taxon>
        <taxon>Terriglobia</taxon>
        <taxon>Terriglobales</taxon>
        <taxon>Acidobacteriaceae</taxon>
        <taxon>Terriglobus</taxon>
    </lineage>
</organism>
<evidence type="ECO:0000256" key="1">
    <source>
        <dbReference type="ARBA" id="ARBA00006484"/>
    </source>
</evidence>
<reference evidence="2 3" key="1">
    <citation type="submission" date="2024-12" db="EMBL/GenBank/DDBJ databases">
        <authorList>
            <person name="Lee Y."/>
        </authorList>
    </citation>
    <scope>NUCLEOTIDE SEQUENCE [LARGE SCALE GENOMIC DNA]</scope>
    <source>
        <strain evidence="2 3">03SUJ4</strain>
    </source>
</reference>
<comment type="caution">
    <text evidence="2">The sequence shown here is derived from an EMBL/GenBank/DDBJ whole genome shotgun (WGS) entry which is preliminary data.</text>
</comment>
<dbReference type="PANTHER" id="PTHR42879">
    <property type="entry name" value="3-OXOACYL-(ACYL-CARRIER-PROTEIN) REDUCTASE"/>
    <property type="match status" value="1"/>
</dbReference>
<keyword evidence="3" id="KW-1185">Reference proteome</keyword>